<dbReference type="AlphaFoldDB" id="A0A075MR19"/>
<evidence type="ECO:0000256" key="1">
    <source>
        <dbReference type="SAM" id="Phobius"/>
    </source>
</evidence>
<evidence type="ECO:0000313" key="2">
    <source>
        <dbReference type="EMBL" id="AIF83262.1"/>
    </source>
</evidence>
<gene>
    <name evidence="2" type="ORF">NTE_01190</name>
</gene>
<keyword evidence="1" id="KW-0472">Membrane</keyword>
<sequence>MSLFAGASKIAAVVAAGYIIAFFVLASGGLNAATEGSKVAAFIVPSRSVQTPGETGAITLILVIGLAGMFMLHRAGKSAGARAQRIMLAGGFGVVAVALMIGYLLVNVKL</sequence>
<dbReference type="HOGENOM" id="CLU_2177963_0_0_2"/>
<dbReference type="GeneID" id="41597000"/>
<keyword evidence="1" id="KW-1133">Transmembrane helix</keyword>
<dbReference type="Proteomes" id="UP000028194">
    <property type="component" value="Chromosome"/>
</dbReference>
<dbReference type="OrthoDB" id="11600at2157"/>
<proteinExistence type="predicted"/>
<reference evidence="2 3" key="1">
    <citation type="journal article" date="2014" name="PLoS ONE">
        <title>Genome Sequence of Candidatus Nitrososphaera evergladensis from Group I.1b Enriched from Everglades Soil Reveals Novel Genomic Features of the Ammonia-Oxidizing Archaea.</title>
        <authorList>
            <person name="Zhalnina K.V."/>
            <person name="Dias R."/>
            <person name="Leonard M.T."/>
            <person name="Dorr de Quadros P."/>
            <person name="Camargo F.A."/>
            <person name="Drew J.C."/>
            <person name="Farmerie W.G."/>
            <person name="Daroub S.H."/>
            <person name="Triplett E.W."/>
        </authorList>
    </citation>
    <scope>NUCLEOTIDE SEQUENCE [LARGE SCALE GENOMIC DNA]</scope>
    <source>
        <strain evidence="2 3">SR1</strain>
    </source>
</reference>
<keyword evidence="1" id="KW-0812">Transmembrane</keyword>
<feature type="transmembrane region" description="Helical" evidence="1">
    <location>
        <begin position="56"/>
        <end position="74"/>
    </location>
</feature>
<organism evidence="2 3">
    <name type="scientific">Candidatus Nitrososphaera evergladensis SR1</name>
    <dbReference type="NCBI Taxonomy" id="1459636"/>
    <lineage>
        <taxon>Archaea</taxon>
        <taxon>Nitrososphaerota</taxon>
        <taxon>Nitrososphaeria</taxon>
        <taxon>Nitrososphaerales</taxon>
        <taxon>Nitrososphaeraceae</taxon>
        <taxon>Nitrososphaera</taxon>
    </lineage>
</organism>
<accession>A0A075MR19</accession>
<evidence type="ECO:0000313" key="3">
    <source>
        <dbReference type="Proteomes" id="UP000028194"/>
    </source>
</evidence>
<name>A0A075MR19_9ARCH</name>
<dbReference type="KEGG" id="nev:NTE_01190"/>
<keyword evidence="3" id="KW-1185">Reference proteome</keyword>
<feature type="transmembrane region" description="Helical" evidence="1">
    <location>
        <begin position="86"/>
        <end position="106"/>
    </location>
</feature>
<protein>
    <submittedName>
        <fullName evidence="2">Uncharacterized protein</fullName>
    </submittedName>
</protein>
<dbReference type="RefSeq" id="WP_148700056.1">
    <property type="nucleotide sequence ID" value="NZ_CP007174.1"/>
</dbReference>
<dbReference type="EMBL" id="CP007174">
    <property type="protein sequence ID" value="AIF83262.1"/>
    <property type="molecule type" value="Genomic_DNA"/>
</dbReference>